<protein>
    <submittedName>
        <fullName evidence="1">Uncharacterized protein</fullName>
    </submittedName>
</protein>
<sequence length="175" mass="19724">MAKNFAVVTFTSDGNNEEEIVSEVPSLWLSPNLIQCWWPTVKNINTFIAKQIPSVTNDPKWSLHPIKFHGYYDSLDQARQRATNYSSSEESNINKIKKSRTKQLPKIVSNNESESDCNVSPSIISNPPNLTDKNILQSVDKISNIFNSSVINDINMEVLEGTIVSHKSIQDILVF</sequence>
<evidence type="ECO:0000313" key="1">
    <source>
        <dbReference type="EMBL" id="EZA56768.1"/>
    </source>
</evidence>
<accession>A0A026WLE3</accession>
<dbReference type="Proteomes" id="UP000053097">
    <property type="component" value="Unassembled WGS sequence"/>
</dbReference>
<name>A0A026WLE3_OOCBI</name>
<organism evidence="1 2">
    <name type="scientific">Ooceraea biroi</name>
    <name type="common">Clonal raider ant</name>
    <name type="synonym">Cerapachys biroi</name>
    <dbReference type="NCBI Taxonomy" id="2015173"/>
    <lineage>
        <taxon>Eukaryota</taxon>
        <taxon>Metazoa</taxon>
        <taxon>Ecdysozoa</taxon>
        <taxon>Arthropoda</taxon>
        <taxon>Hexapoda</taxon>
        <taxon>Insecta</taxon>
        <taxon>Pterygota</taxon>
        <taxon>Neoptera</taxon>
        <taxon>Endopterygota</taxon>
        <taxon>Hymenoptera</taxon>
        <taxon>Apocrita</taxon>
        <taxon>Aculeata</taxon>
        <taxon>Formicoidea</taxon>
        <taxon>Formicidae</taxon>
        <taxon>Dorylinae</taxon>
        <taxon>Ooceraea</taxon>
    </lineage>
</organism>
<dbReference type="AlphaFoldDB" id="A0A026WLE3"/>
<reference evidence="1 2" key="1">
    <citation type="journal article" date="2014" name="Curr. Biol.">
        <title>The genome of the clonal raider ant Cerapachys biroi.</title>
        <authorList>
            <person name="Oxley P.R."/>
            <person name="Ji L."/>
            <person name="Fetter-Pruneda I."/>
            <person name="McKenzie S.K."/>
            <person name="Li C."/>
            <person name="Hu H."/>
            <person name="Zhang G."/>
            <person name="Kronauer D.J."/>
        </authorList>
    </citation>
    <scope>NUCLEOTIDE SEQUENCE [LARGE SCALE GENOMIC DNA]</scope>
</reference>
<proteinExistence type="predicted"/>
<dbReference type="OrthoDB" id="10028922at2759"/>
<gene>
    <name evidence="1" type="ORF">X777_03233</name>
</gene>
<evidence type="ECO:0000313" key="2">
    <source>
        <dbReference type="Proteomes" id="UP000053097"/>
    </source>
</evidence>
<dbReference type="EMBL" id="KK107158">
    <property type="protein sequence ID" value="EZA56768.1"/>
    <property type="molecule type" value="Genomic_DNA"/>
</dbReference>
<keyword evidence="2" id="KW-1185">Reference proteome</keyword>